<dbReference type="RefSeq" id="WP_345930823.1">
    <property type="nucleotide sequence ID" value="NZ_JBBKTV010000001.1"/>
</dbReference>
<comment type="caution">
    <text evidence="1">The sequence shown here is derived from an EMBL/GenBank/DDBJ whole genome shotgun (WGS) entry which is preliminary data.</text>
</comment>
<protein>
    <submittedName>
        <fullName evidence="1">Major capsid protein</fullName>
    </submittedName>
</protein>
<name>A0ABU9YD58_9PROT</name>
<keyword evidence="2" id="KW-1185">Reference proteome</keyword>
<gene>
    <name evidence="1" type="ORF">WG926_00265</name>
</gene>
<organism evidence="1 2">
    <name type="scientific">Tistrella arctica</name>
    <dbReference type="NCBI Taxonomy" id="3133430"/>
    <lineage>
        <taxon>Bacteria</taxon>
        <taxon>Pseudomonadati</taxon>
        <taxon>Pseudomonadota</taxon>
        <taxon>Alphaproteobacteria</taxon>
        <taxon>Geminicoccales</taxon>
        <taxon>Geminicoccaceae</taxon>
        <taxon>Tistrella</taxon>
    </lineage>
</organism>
<dbReference type="Pfam" id="PF20036">
    <property type="entry name" value="Gp13-like"/>
    <property type="match status" value="1"/>
</dbReference>
<accession>A0ABU9YD58</accession>
<dbReference type="Proteomes" id="UP001413721">
    <property type="component" value="Unassembled WGS sequence"/>
</dbReference>
<evidence type="ECO:0000313" key="1">
    <source>
        <dbReference type="EMBL" id="MEN2986718.1"/>
    </source>
</evidence>
<evidence type="ECO:0000313" key="2">
    <source>
        <dbReference type="Proteomes" id="UP001413721"/>
    </source>
</evidence>
<sequence>MTIGTQQDFRIAPEEFFGGMVEVVEQNAEAFNAASAGAIRLVPERRRGHYAAESFIARVAALVTRRDINAVTGVGDTPLTQAETIGIKVNRRIGPVANTLDSLRKLGRDPGEMSFLLGRQIGKAVAVDYVDTALRAASTAIGGQAGLTLDISAETEPGLAHGALVRAMAKLGDAGGRLSCFVMHSKPYYDLMAQSIADKVFEVAGVTIYQGTVATFGRPTVVIDSPALMVAGSPNKYRVLGLVEDAVEVAESEERSIVSDVVTGLENLVMRIQGEYAFNIRVRGFAWDVAGGGINPTDAAIATAANWDAVAADPKGMAGVRLTVA</sequence>
<dbReference type="InterPro" id="IPR045404">
    <property type="entry name" value="Gp13-like"/>
</dbReference>
<dbReference type="EMBL" id="JBBKTW010000001">
    <property type="protein sequence ID" value="MEN2986718.1"/>
    <property type="molecule type" value="Genomic_DNA"/>
</dbReference>
<proteinExistence type="predicted"/>
<reference evidence="1 2" key="1">
    <citation type="submission" date="2024-03" db="EMBL/GenBank/DDBJ databases">
        <title>High-quality draft genome sequencing of Tistrella sp. BH-R2-4.</title>
        <authorList>
            <person name="Dong C."/>
        </authorList>
    </citation>
    <scope>NUCLEOTIDE SEQUENCE [LARGE SCALE GENOMIC DNA]</scope>
    <source>
        <strain evidence="1 2">BH-R2-4</strain>
    </source>
</reference>